<dbReference type="OrthoDB" id="42561at2759"/>
<dbReference type="PANTHER" id="PTHR13194:SF18">
    <property type="entry name" value="COMPLEX I INTERMEDIATE-ASSOCIATED PROTEIN 30, MITOCHONDRIAL"/>
    <property type="match status" value="1"/>
</dbReference>
<proteinExistence type="inferred from homology"/>
<evidence type="ECO:0000256" key="3">
    <source>
        <dbReference type="ARBA" id="ARBA00023128"/>
    </source>
</evidence>
<dbReference type="InterPro" id="IPR013857">
    <property type="entry name" value="NADH-UbQ_OxRdtase-assoc_prot30"/>
</dbReference>
<dbReference type="InterPro" id="IPR039131">
    <property type="entry name" value="NDUFAF1"/>
</dbReference>
<evidence type="ECO:0000313" key="6">
    <source>
        <dbReference type="EMBL" id="OCH84808.1"/>
    </source>
</evidence>
<dbReference type="InterPro" id="IPR008979">
    <property type="entry name" value="Galactose-bd-like_sf"/>
</dbReference>
<dbReference type="AlphaFoldDB" id="A0A8E2DJJ5"/>
<dbReference type="GO" id="GO:0051082">
    <property type="term" value="F:unfolded protein binding"/>
    <property type="evidence" value="ECO:0007669"/>
    <property type="project" value="TreeGrafter"/>
</dbReference>
<comment type="subcellular location">
    <subcellularLocation>
        <location evidence="1">Mitochondrion</location>
    </subcellularLocation>
</comment>
<dbReference type="GO" id="GO:0006120">
    <property type="term" value="P:mitochondrial electron transport, NADH to ubiquinone"/>
    <property type="evidence" value="ECO:0007669"/>
    <property type="project" value="TreeGrafter"/>
</dbReference>
<dbReference type="Proteomes" id="UP000250043">
    <property type="component" value="Unassembled WGS sequence"/>
</dbReference>
<protein>
    <submittedName>
        <fullName evidence="6">CIA30-domain-containing protein</fullName>
    </submittedName>
</protein>
<organism evidence="6 7">
    <name type="scientific">Obba rivulosa</name>
    <dbReference type="NCBI Taxonomy" id="1052685"/>
    <lineage>
        <taxon>Eukaryota</taxon>
        <taxon>Fungi</taxon>
        <taxon>Dikarya</taxon>
        <taxon>Basidiomycota</taxon>
        <taxon>Agaricomycotina</taxon>
        <taxon>Agaricomycetes</taxon>
        <taxon>Polyporales</taxon>
        <taxon>Gelatoporiaceae</taxon>
        <taxon>Obba</taxon>
    </lineage>
</organism>
<dbReference type="SUPFAM" id="SSF49785">
    <property type="entry name" value="Galactose-binding domain-like"/>
    <property type="match status" value="1"/>
</dbReference>
<dbReference type="PANTHER" id="PTHR13194">
    <property type="entry name" value="COMPLEX I INTERMEDIATE-ASSOCIATED PROTEIN 30"/>
    <property type="match status" value="1"/>
</dbReference>
<dbReference type="Pfam" id="PF08547">
    <property type="entry name" value="CIA30"/>
    <property type="match status" value="1"/>
</dbReference>
<dbReference type="GO" id="GO:0010257">
    <property type="term" value="P:NADH dehydrogenase complex assembly"/>
    <property type="evidence" value="ECO:0007669"/>
    <property type="project" value="TreeGrafter"/>
</dbReference>
<keyword evidence="7" id="KW-1185">Reference proteome</keyword>
<dbReference type="EMBL" id="KV722632">
    <property type="protein sequence ID" value="OCH84808.1"/>
    <property type="molecule type" value="Genomic_DNA"/>
</dbReference>
<gene>
    <name evidence="6" type="ORF">OBBRIDRAFT_821752</name>
</gene>
<evidence type="ECO:0000313" key="7">
    <source>
        <dbReference type="Proteomes" id="UP000250043"/>
    </source>
</evidence>
<accession>A0A8E2DJJ5</accession>
<dbReference type="GO" id="GO:0005739">
    <property type="term" value="C:mitochondrion"/>
    <property type="evidence" value="ECO:0007669"/>
    <property type="project" value="UniProtKB-SubCell"/>
</dbReference>
<evidence type="ECO:0000256" key="4">
    <source>
        <dbReference type="ARBA" id="ARBA00023186"/>
    </source>
</evidence>
<name>A0A8E2DJJ5_9APHY</name>
<sequence length="287" mass="32300">MSQFWQRYLNRSLKVLQESSSRMWHMAGANEPSRAPRTLFRFNSHEDLQNFATGCDADIGGTSTVHLDLDETSVVPTPDGKSTVQRPTGKFWGNMSLEVRRGYEGRIRAGYAGFRNKPRTSLFGTIMDDVTFHRYLALRVRVGGAPGLRNSYYVNIQTDGPIQSDLWQHRLFFRRNDGGWEDVFIDFNDFVLTNAGQVVTGSVEMNRERVRTVGVSLLGGNTHQAGPYELGIDSISIINDEDIPAFSLKLPPSLQEPPKEGLEKEGLEVRELSEKEAAEHTIPQPKQ</sequence>
<keyword evidence="4" id="KW-0143">Chaperone</keyword>
<keyword evidence="3" id="KW-0496">Mitochondrion</keyword>
<evidence type="ECO:0000256" key="1">
    <source>
        <dbReference type="ARBA" id="ARBA00004173"/>
    </source>
</evidence>
<comment type="similarity">
    <text evidence="2">Belongs to the CIA30 family.</text>
</comment>
<reference evidence="6 7" key="1">
    <citation type="submission" date="2016-07" db="EMBL/GenBank/DDBJ databases">
        <title>Draft genome of the white-rot fungus Obba rivulosa 3A-2.</title>
        <authorList>
            <consortium name="DOE Joint Genome Institute"/>
            <person name="Miettinen O."/>
            <person name="Riley R."/>
            <person name="Acob R."/>
            <person name="Barry K."/>
            <person name="Cullen D."/>
            <person name="De Vries R."/>
            <person name="Hainaut M."/>
            <person name="Hatakka A."/>
            <person name="Henrissat B."/>
            <person name="Hilden K."/>
            <person name="Kuo R."/>
            <person name="Labutti K."/>
            <person name="Lipzen A."/>
            <person name="Makela M.R."/>
            <person name="Sandor L."/>
            <person name="Spatafora J.W."/>
            <person name="Grigoriev I.V."/>
            <person name="Hibbett D.S."/>
        </authorList>
    </citation>
    <scope>NUCLEOTIDE SEQUENCE [LARGE SCALE GENOMIC DNA]</scope>
    <source>
        <strain evidence="6 7">3A-2</strain>
    </source>
</reference>
<evidence type="ECO:0000256" key="2">
    <source>
        <dbReference type="ARBA" id="ARBA00007884"/>
    </source>
</evidence>
<feature type="domain" description="NADH:ubiquinone oxidoreductase intermediate-associated protein 30" evidence="5">
    <location>
        <begin position="40"/>
        <end position="232"/>
    </location>
</feature>
<evidence type="ECO:0000259" key="5">
    <source>
        <dbReference type="Pfam" id="PF08547"/>
    </source>
</evidence>